<dbReference type="EMBL" id="JAVHNS010000020">
    <property type="protein sequence ID" value="KAK6329804.1"/>
    <property type="molecule type" value="Genomic_DNA"/>
</dbReference>
<proteinExistence type="predicted"/>
<accession>A0AAV9TWG5</accession>
<gene>
    <name evidence="1" type="ORF">TWF730_006103</name>
</gene>
<organism evidence="1 2">
    <name type="scientific">Orbilia blumenaviensis</name>
    <dbReference type="NCBI Taxonomy" id="1796055"/>
    <lineage>
        <taxon>Eukaryota</taxon>
        <taxon>Fungi</taxon>
        <taxon>Dikarya</taxon>
        <taxon>Ascomycota</taxon>
        <taxon>Pezizomycotina</taxon>
        <taxon>Orbiliomycetes</taxon>
        <taxon>Orbiliales</taxon>
        <taxon>Orbiliaceae</taxon>
        <taxon>Orbilia</taxon>
    </lineage>
</organism>
<sequence length="93" mass="10907">MPCAGPYLPNHITFTVPAALQRSWGPEYLHKVQYFLSHGWRLTNALILQPDPIYGPDWLISYARVPFDCQEQQFGKDVDRMLMDIFLRKHVFV</sequence>
<reference evidence="1 2" key="1">
    <citation type="submission" date="2019-10" db="EMBL/GenBank/DDBJ databases">
        <authorList>
            <person name="Palmer J.M."/>
        </authorList>
    </citation>
    <scope>NUCLEOTIDE SEQUENCE [LARGE SCALE GENOMIC DNA]</scope>
    <source>
        <strain evidence="1 2">TWF730</strain>
    </source>
</reference>
<dbReference type="AlphaFoldDB" id="A0AAV9TWG5"/>
<name>A0AAV9TWG5_9PEZI</name>
<evidence type="ECO:0000313" key="2">
    <source>
        <dbReference type="Proteomes" id="UP001373714"/>
    </source>
</evidence>
<comment type="caution">
    <text evidence="1">The sequence shown here is derived from an EMBL/GenBank/DDBJ whole genome shotgun (WGS) entry which is preliminary data.</text>
</comment>
<dbReference type="Proteomes" id="UP001373714">
    <property type="component" value="Unassembled WGS sequence"/>
</dbReference>
<protein>
    <submittedName>
        <fullName evidence="1">Uncharacterized protein</fullName>
    </submittedName>
</protein>
<evidence type="ECO:0000313" key="1">
    <source>
        <dbReference type="EMBL" id="KAK6329804.1"/>
    </source>
</evidence>
<keyword evidence="2" id="KW-1185">Reference proteome</keyword>